<dbReference type="PRINTS" id="PR00740">
    <property type="entry name" value="GLHYDRLASE27"/>
</dbReference>
<comment type="caution">
    <text evidence="11">The sequence shown here is derived from an EMBL/GenBank/DDBJ whole genome shotgun (WGS) entry which is preliminary data.</text>
</comment>
<organism evidence="11 13">
    <name type="scientific">Anaeramoeba flamelloides</name>
    <dbReference type="NCBI Taxonomy" id="1746091"/>
    <lineage>
        <taxon>Eukaryota</taxon>
        <taxon>Metamonada</taxon>
        <taxon>Anaeramoebidae</taxon>
        <taxon>Anaeramoeba</taxon>
    </lineage>
</organism>
<protein>
    <recommendedName>
        <fullName evidence="3 8">Alpha-galactosidase</fullName>
        <ecNumber evidence="3 8">3.2.1.22</ecNumber>
    </recommendedName>
    <alternativeName>
        <fullName evidence="8">Melibiase</fullName>
    </alternativeName>
</protein>
<evidence type="ECO:0000256" key="3">
    <source>
        <dbReference type="ARBA" id="ARBA00012755"/>
    </source>
</evidence>
<comment type="similarity">
    <text evidence="2 8">Belongs to the glycosyl hydrolase 27 family.</text>
</comment>
<evidence type="ECO:0000256" key="9">
    <source>
        <dbReference type="SAM" id="SignalP"/>
    </source>
</evidence>
<dbReference type="SUPFAM" id="SSF51445">
    <property type="entry name" value="(Trans)glycosidases"/>
    <property type="match status" value="1"/>
</dbReference>
<reference evidence="11" key="2">
    <citation type="submission" date="2022-08" db="EMBL/GenBank/DDBJ databases">
        <title>Novel sulphate-reducing endosymbionts in the free-living metamonad Anaeramoeba.</title>
        <authorList>
            <person name="Jerlstrom-Hultqvist J."/>
            <person name="Cepicka I."/>
            <person name="Gallot-Lavallee L."/>
            <person name="Salas-Leiva D."/>
            <person name="Curtis B.A."/>
            <person name="Zahonova K."/>
            <person name="Pipaliya S."/>
            <person name="Dacks J."/>
            <person name="Roger A.J."/>
        </authorList>
    </citation>
    <scope>NUCLEOTIDE SEQUENCE</scope>
    <source>
        <strain evidence="11">Busselton2</strain>
    </source>
</reference>
<proteinExistence type="inferred from homology"/>
<evidence type="ECO:0000256" key="5">
    <source>
        <dbReference type="ARBA" id="ARBA00022801"/>
    </source>
</evidence>
<dbReference type="SUPFAM" id="SSF51011">
    <property type="entry name" value="Glycosyl hydrolase domain"/>
    <property type="match status" value="1"/>
</dbReference>
<dbReference type="GO" id="GO:0005995">
    <property type="term" value="P:melibiose catabolic process"/>
    <property type="evidence" value="ECO:0007669"/>
    <property type="project" value="UniProtKB-ARBA"/>
</dbReference>
<keyword evidence="5 8" id="KW-0378">Hydrolase</keyword>
<evidence type="ECO:0000256" key="4">
    <source>
        <dbReference type="ARBA" id="ARBA00022729"/>
    </source>
</evidence>
<evidence type="ECO:0000256" key="2">
    <source>
        <dbReference type="ARBA" id="ARBA00009743"/>
    </source>
</evidence>
<dbReference type="Gene3D" id="2.60.40.1180">
    <property type="entry name" value="Golgi alpha-mannosidase II"/>
    <property type="match status" value="1"/>
</dbReference>
<dbReference type="InterPro" id="IPR041233">
    <property type="entry name" value="Melibiase_C"/>
</dbReference>
<keyword evidence="4 9" id="KW-0732">Signal</keyword>
<feature type="chain" id="PRO_5043473884" description="Alpha-galactosidase" evidence="9">
    <location>
        <begin position="19"/>
        <end position="382"/>
    </location>
</feature>
<dbReference type="EMBL" id="JAOAOG010000221">
    <property type="protein sequence ID" value="KAJ6239587.1"/>
    <property type="molecule type" value="Genomic_DNA"/>
</dbReference>
<feature type="signal peptide" evidence="9">
    <location>
        <begin position="1"/>
        <end position="18"/>
    </location>
</feature>
<dbReference type="InterPro" id="IPR017853">
    <property type="entry name" value="GH"/>
</dbReference>
<evidence type="ECO:0000256" key="8">
    <source>
        <dbReference type="RuleBase" id="RU361168"/>
    </source>
</evidence>
<dbReference type="EMBL" id="JANTQA010000015">
    <property type="protein sequence ID" value="KAJ3448432.1"/>
    <property type="molecule type" value="Genomic_DNA"/>
</dbReference>
<dbReference type="Proteomes" id="UP001146793">
    <property type="component" value="Unassembled WGS sequence"/>
</dbReference>
<keyword evidence="7 8" id="KW-0326">Glycosidase</keyword>
<evidence type="ECO:0000313" key="14">
    <source>
        <dbReference type="Proteomes" id="UP001150062"/>
    </source>
</evidence>
<keyword evidence="14" id="KW-1185">Reference proteome</keyword>
<dbReference type="CDD" id="cd14792">
    <property type="entry name" value="GH27"/>
    <property type="match status" value="1"/>
</dbReference>
<dbReference type="Pfam" id="PF16499">
    <property type="entry name" value="Melibiase_2"/>
    <property type="match status" value="1"/>
</dbReference>
<name>A0AAV8A6I2_9EUKA</name>
<dbReference type="EC" id="3.2.1.22" evidence="3 8"/>
<evidence type="ECO:0000259" key="10">
    <source>
        <dbReference type="Pfam" id="PF17801"/>
    </source>
</evidence>
<dbReference type="GO" id="GO:0004557">
    <property type="term" value="F:alpha-galactosidase activity"/>
    <property type="evidence" value="ECO:0007669"/>
    <property type="project" value="UniProtKB-EC"/>
</dbReference>
<reference evidence="12" key="1">
    <citation type="submission" date="2022-08" db="EMBL/GenBank/DDBJ databases">
        <title>Novel sulfate-reducing endosymbionts in the free-living metamonad Anaeramoeba.</title>
        <authorList>
            <person name="Jerlstrom-Hultqvist J."/>
            <person name="Cepicka I."/>
            <person name="Gallot-Lavallee L."/>
            <person name="Salas-Leiva D."/>
            <person name="Curtis B.A."/>
            <person name="Zahonova K."/>
            <person name="Pipaliya S."/>
            <person name="Dacks J."/>
            <person name="Roger A.J."/>
        </authorList>
    </citation>
    <scope>NUCLEOTIDE SEQUENCE</scope>
    <source>
        <strain evidence="12">Schooner1</strain>
    </source>
</reference>
<dbReference type="InterPro" id="IPR013780">
    <property type="entry name" value="Glyco_hydro_b"/>
</dbReference>
<keyword evidence="6 8" id="KW-1015">Disulfide bond</keyword>
<dbReference type="InterPro" id="IPR013785">
    <property type="entry name" value="Aldolase_TIM"/>
</dbReference>
<dbReference type="FunFam" id="3.20.20.70:FF:000202">
    <property type="entry name" value="Alpha-galactosidase"/>
    <property type="match status" value="1"/>
</dbReference>
<dbReference type="Gene3D" id="3.20.20.70">
    <property type="entry name" value="Aldolase class I"/>
    <property type="match status" value="1"/>
</dbReference>
<sequence length="382" mass="43001">MNKPYLFCFLAIFSTALCINNGVGITPPMGFNTWNHFACDIDENLAISTMDKMISLGLSDVGYEYFNLDDCWMASERNAKGELVSDSKRFPSGLKYLSDYAHKNGLKFGAYECMGTETCQGYPGSYGHYAQDAQTFADWGLDYIKMDWCHTSDPELNPRLVYAELRDALNKTGRQIFFSICEWGEDSPYLWGKKTGNSWRTFLDIQCSWVSVEVCVDRLMEISKYAGEGGWNDPDMLEIGNGCLSHDEEVSHFALWSITAAPLIIGCDLNSIPDSSLEILKNTEMIAVNQDKGSVPGDCIYDLYPKQIWTRKLSDGSVAVVILNKNIFSLDFEITWEQIGLSCKTVSKLRDLVEHTTHTNVANGWTENGLKSHAVKMFRAYC</sequence>
<dbReference type="InterPro" id="IPR002241">
    <property type="entry name" value="Glyco_hydro_27"/>
</dbReference>
<dbReference type="PANTHER" id="PTHR11452">
    <property type="entry name" value="ALPHA-GALACTOSIDASE/ALPHA-N-ACETYLGALACTOSAMINIDASE"/>
    <property type="match status" value="1"/>
</dbReference>
<dbReference type="PANTHER" id="PTHR11452:SF75">
    <property type="entry name" value="ALPHA-GALACTOSIDASE MEL1"/>
    <property type="match status" value="1"/>
</dbReference>
<comment type="catalytic activity">
    <reaction evidence="1 8">
        <text>Hydrolysis of terminal, non-reducing alpha-D-galactose residues in alpha-D-galactosides, including galactose oligosaccharides, galactomannans and galactolipids.</text>
        <dbReference type="EC" id="3.2.1.22"/>
    </reaction>
</comment>
<evidence type="ECO:0000313" key="13">
    <source>
        <dbReference type="Proteomes" id="UP001146793"/>
    </source>
</evidence>
<accession>A0AAV8A6I2</accession>
<dbReference type="Proteomes" id="UP001150062">
    <property type="component" value="Unassembled WGS sequence"/>
</dbReference>
<evidence type="ECO:0000313" key="11">
    <source>
        <dbReference type="EMBL" id="KAJ3448432.1"/>
    </source>
</evidence>
<dbReference type="PROSITE" id="PS00512">
    <property type="entry name" value="ALPHA_GALACTOSIDASE"/>
    <property type="match status" value="1"/>
</dbReference>
<dbReference type="AlphaFoldDB" id="A0AAV8A6I2"/>
<feature type="domain" description="Alpha galactosidase C-terminal" evidence="10">
    <location>
        <begin position="306"/>
        <end position="379"/>
    </location>
</feature>
<dbReference type="Pfam" id="PF17801">
    <property type="entry name" value="Melibiase_C"/>
    <property type="match status" value="1"/>
</dbReference>
<evidence type="ECO:0000256" key="6">
    <source>
        <dbReference type="ARBA" id="ARBA00023157"/>
    </source>
</evidence>
<evidence type="ECO:0000256" key="7">
    <source>
        <dbReference type="ARBA" id="ARBA00023295"/>
    </source>
</evidence>
<gene>
    <name evidence="11" type="ORF">M0812_00912</name>
    <name evidence="12" type="ORF">M0813_25049</name>
</gene>
<dbReference type="InterPro" id="IPR000111">
    <property type="entry name" value="Glyco_hydro_27/36_CS"/>
</dbReference>
<evidence type="ECO:0000256" key="1">
    <source>
        <dbReference type="ARBA" id="ARBA00001255"/>
    </source>
</evidence>
<evidence type="ECO:0000313" key="12">
    <source>
        <dbReference type="EMBL" id="KAJ6239587.1"/>
    </source>
</evidence>